<gene>
    <name evidence="1" type="ORF">EC9_10830</name>
</gene>
<protein>
    <submittedName>
        <fullName evidence="1">Uncharacterized protein</fullName>
    </submittedName>
</protein>
<dbReference type="Proteomes" id="UP000319557">
    <property type="component" value="Chromosome"/>
</dbReference>
<sequence length="141" mass="15864">MPTADLKEITPANDRLSDRIQSSFVSERVGKGASKISRWPCLFFAWPQAARLHCLSPPDLVSLELLILHRIPYSYIHNQTFMNWLPETTRAWSDLMRETHAGDAAASDELLGIIGQYSNKTVAHHPMPPNLRAQLSDSDLV</sequence>
<organism evidence="1 2">
    <name type="scientific">Rosistilla ulvae</name>
    <dbReference type="NCBI Taxonomy" id="1930277"/>
    <lineage>
        <taxon>Bacteria</taxon>
        <taxon>Pseudomonadati</taxon>
        <taxon>Planctomycetota</taxon>
        <taxon>Planctomycetia</taxon>
        <taxon>Pirellulales</taxon>
        <taxon>Pirellulaceae</taxon>
        <taxon>Rosistilla</taxon>
    </lineage>
</organism>
<dbReference type="KEGG" id="ruv:EC9_10830"/>
<name>A0A517LWB1_9BACT</name>
<accession>A0A517LWB1</accession>
<proteinExistence type="predicted"/>
<reference evidence="1 2" key="1">
    <citation type="submission" date="2019-02" db="EMBL/GenBank/DDBJ databases">
        <title>Deep-cultivation of Planctomycetes and their phenomic and genomic characterization uncovers novel biology.</title>
        <authorList>
            <person name="Wiegand S."/>
            <person name="Jogler M."/>
            <person name="Boedeker C."/>
            <person name="Pinto D."/>
            <person name="Vollmers J."/>
            <person name="Rivas-Marin E."/>
            <person name="Kohn T."/>
            <person name="Peeters S.H."/>
            <person name="Heuer A."/>
            <person name="Rast P."/>
            <person name="Oberbeckmann S."/>
            <person name="Bunk B."/>
            <person name="Jeske O."/>
            <person name="Meyerdierks A."/>
            <person name="Storesund J.E."/>
            <person name="Kallscheuer N."/>
            <person name="Luecker S."/>
            <person name="Lage O.M."/>
            <person name="Pohl T."/>
            <person name="Merkel B.J."/>
            <person name="Hornburger P."/>
            <person name="Mueller R.-W."/>
            <person name="Bruemmer F."/>
            <person name="Labrenz M."/>
            <person name="Spormann A.M."/>
            <person name="Op den Camp H."/>
            <person name="Overmann J."/>
            <person name="Amann R."/>
            <person name="Jetten M.S.M."/>
            <person name="Mascher T."/>
            <person name="Medema M.H."/>
            <person name="Devos D.P."/>
            <person name="Kaster A.-K."/>
            <person name="Ovreas L."/>
            <person name="Rohde M."/>
            <person name="Galperin M.Y."/>
            <person name="Jogler C."/>
        </authorList>
    </citation>
    <scope>NUCLEOTIDE SEQUENCE [LARGE SCALE GENOMIC DNA]</scope>
    <source>
        <strain evidence="1 2">EC9</strain>
    </source>
</reference>
<keyword evidence="2" id="KW-1185">Reference proteome</keyword>
<dbReference type="EMBL" id="CP036261">
    <property type="protein sequence ID" value="QDS86908.1"/>
    <property type="molecule type" value="Genomic_DNA"/>
</dbReference>
<dbReference type="AlphaFoldDB" id="A0A517LWB1"/>
<evidence type="ECO:0000313" key="2">
    <source>
        <dbReference type="Proteomes" id="UP000319557"/>
    </source>
</evidence>
<evidence type="ECO:0000313" key="1">
    <source>
        <dbReference type="EMBL" id="QDS86908.1"/>
    </source>
</evidence>